<evidence type="ECO:0000313" key="2">
    <source>
        <dbReference type="Proteomes" id="UP000829362"/>
    </source>
</evidence>
<protein>
    <submittedName>
        <fullName evidence="1">Uncharacterized protein</fullName>
    </submittedName>
</protein>
<proteinExistence type="predicted"/>
<keyword evidence="2" id="KW-1185">Reference proteome</keyword>
<dbReference type="EMBL" id="OL473597">
    <property type="protein sequence ID" value="UNH61162.1"/>
    <property type="molecule type" value="Genomic_DNA"/>
</dbReference>
<sequence length="156" mass="18450">MSEDKTLDLPEVIEEELEEEELEPEVVSEVDSPEEAVKSLDDLWRNLVYQHREKYSKYASMQESLSSMNFDRPETRIDFTEMNTLRDEIVKLEGGLETINLFRQYVLGEEPQPWVESEIKEKRKKIRVRTRPGYEKYADWEVDTAETGTDQLNTIK</sequence>
<evidence type="ECO:0000313" key="1">
    <source>
        <dbReference type="EMBL" id="UNH61162.1"/>
    </source>
</evidence>
<organism evidence="1 2">
    <name type="scientific">Synechococcus phage S-SZBM1</name>
    <dbReference type="NCBI Taxonomy" id="2926475"/>
    <lineage>
        <taxon>Viruses</taxon>
        <taxon>Duplodnaviria</taxon>
        <taxon>Heunggongvirae</taxon>
        <taxon>Uroviricota</taxon>
        <taxon>Caudoviricetes</taxon>
        <taxon>Pantevenvirales</taxon>
        <taxon>Kyanoviridae</taxon>
        <taxon>Shenzhenivirus</taxon>
        <taxon>Shenzhenivirus sszbm1</taxon>
    </lineage>
</organism>
<dbReference type="Proteomes" id="UP000829362">
    <property type="component" value="Segment"/>
</dbReference>
<name>A0AC61TSE9_9CAUD</name>
<reference evidence="1" key="1">
    <citation type="submission" date="2021-11" db="EMBL/GenBank/DDBJ databases">
        <authorList>
            <person name="Rong C."/>
            <person name="Yang Y."/>
            <person name="Li S."/>
            <person name="Zhou K."/>
            <person name="Xu Y."/>
            <person name="Zhang R."/>
            <person name="Zhang Y."/>
        </authorList>
    </citation>
    <scope>NUCLEOTIDE SEQUENCE</scope>
</reference>
<gene>
    <name evidence="1" type="ORF">SSZBM1_45</name>
</gene>
<accession>A0AC61TSE9</accession>